<keyword evidence="3" id="KW-1185">Reference proteome</keyword>
<dbReference type="EnsemblFungi" id="PTTG_11811-t43_1">
    <property type="protein sequence ID" value="PTTG_11811-t43_1-p1"/>
    <property type="gene ID" value="PTTG_11811"/>
</dbReference>
<dbReference type="Proteomes" id="UP000005240">
    <property type="component" value="Unassembled WGS sequence"/>
</dbReference>
<dbReference type="OrthoDB" id="2498032at2759"/>
<reference evidence="1" key="1">
    <citation type="submission" date="2009-11" db="EMBL/GenBank/DDBJ databases">
        <authorList>
            <consortium name="The Broad Institute Genome Sequencing Platform"/>
            <person name="Ward D."/>
            <person name="Feldgarden M."/>
            <person name="Earl A."/>
            <person name="Young S.K."/>
            <person name="Zeng Q."/>
            <person name="Koehrsen M."/>
            <person name="Alvarado L."/>
            <person name="Berlin A."/>
            <person name="Bochicchio J."/>
            <person name="Borenstein D."/>
            <person name="Chapman S.B."/>
            <person name="Chen Z."/>
            <person name="Engels R."/>
            <person name="Freedman E."/>
            <person name="Gellesch M."/>
            <person name="Goldberg J."/>
            <person name="Griggs A."/>
            <person name="Gujja S."/>
            <person name="Heilman E."/>
            <person name="Heiman D."/>
            <person name="Hepburn T."/>
            <person name="Howarth C."/>
            <person name="Jen D."/>
            <person name="Larson L."/>
            <person name="Lewis B."/>
            <person name="Mehta T."/>
            <person name="Park D."/>
            <person name="Pearson M."/>
            <person name="Roberts A."/>
            <person name="Saif S."/>
            <person name="Shea T."/>
            <person name="Shenoy N."/>
            <person name="Sisk P."/>
            <person name="Stolte C."/>
            <person name="Sykes S."/>
            <person name="Thomson T."/>
            <person name="Walk T."/>
            <person name="White J."/>
            <person name="Yandava C."/>
            <person name="Izard J."/>
            <person name="Baranova O.V."/>
            <person name="Blanton J.M."/>
            <person name="Tanner A.C."/>
            <person name="Dewhirst F.E."/>
            <person name="Haas B."/>
            <person name="Nusbaum C."/>
            <person name="Birren B."/>
        </authorList>
    </citation>
    <scope>NUCLEOTIDE SEQUENCE [LARGE SCALE GENOMIC DNA]</scope>
    <source>
        <strain evidence="1">1-1 BBBD Race 1</strain>
    </source>
</reference>
<organism evidence="1">
    <name type="scientific">Puccinia triticina (isolate 1-1 / race 1 (BBBD))</name>
    <name type="common">Brown leaf rust fungus</name>
    <dbReference type="NCBI Taxonomy" id="630390"/>
    <lineage>
        <taxon>Eukaryota</taxon>
        <taxon>Fungi</taxon>
        <taxon>Dikarya</taxon>
        <taxon>Basidiomycota</taxon>
        <taxon>Pucciniomycotina</taxon>
        <taxon>Pucciniomycetes</taxon>
        <taxon>Pucciniales</taxon>
        <taxon>Pucciniaceae</taxon>
        <taxon>Puccinia</taxon>
    </lineage>
</organism>
<reference evidence="2 3" key="3">
    <citation type="journal article" date="2017" name="G3 (Bethesda)">
        <title>Comparative analysis highlights variable genome content of wheat rusts and divergence of the mating loci.</title>
        <authorList>
            <person name="Cuomo C.A."/>
            <person name="Bakkeren G."/>
            <person name="Khalil H.B."/>
            <person name="Panwar V."/>
            <person name="Joly D."/>
            <person name="Linning R."/>
            <person name="Sakthikumar S."/>
            <person name="Song X."/>
            <person name="Adiconis X."/>
            <person name="Fan L."/>
            <person name="Goldberg J.M."/>
            <person name="Levin J.Z."/>
            <person name="Young S."/>
            <person name="Zeng Q."/>
            <person name="Anikster Y."/>
            <person name="Bruce M."/>
            <person name="Wang M."/>
            <person name="Yin C."/>
            <person name="McCallum B."/>
            <person name="Szabo L.J."/>
            <person name="Hulbert S."/>
            <person name="Chen X."/>
            <person name="Fellers J.P."/>
        </authorList>
    </citation>
    <scope>NUCLEOTIDE SEQUENCE</scope>
    <source>
        <strain evidence="2">isolate 1-1 / race 1 (BBBD)</strain>
        <strain evidence="3">Isolate 1-1 / race 1 (BBBD)</strain>
    </source>
</reference>
<protein>
    <submittedName>
        <fullName evidence="1 2">Uncharacterized protein</fullName>
    </submittedName>
</protein>
<dbReference type="AlphaFoldDB" id="A0A180G9W9"/>
<proteinExistence type="predicted"/>
<evidence type="ECO:0000313" key="2">
    <source>
        <dbReference type="EnsemblFungi" id="PTTG_11811-t43_1-p1"/>
    </source>
</evidence>
<reference evidence="2" key="4">
    <citation type="submission" date="2025-05" db="UniProtKB">
        <authorList>
            <consortium name="EnsemblFungi"/>
        </authorList>
    </citation>
    <scope>IDENTIFICATION</scope>
    <source>
        <strain evidence="2">isolate 1-1 / race 1 (BBBD)</strain>
    </source>
</reference>
<name>A0A180G9W9_PUCT1</name>
<dbReference type="VEuPathDB" id="FungiDB:PTTG_11811"/>
<evidence type="ECO:0000313" key="1">
    <source>
        <dbReference type="EMBL" id="OAV89288.1"/>
    </source>
</evidence>
<accession>A0A180G9W9</accession>
<dbReference type="EMBL" id="ADAS02000133">
    <property type="protein sequence ID" value="OAV89288.1"/>
    <property type="molecule type" value="Genomic_DNA"/>
</dbReference>
<sequence>MSRSRLLRSQSTDDLFNRTLNSYSSLACDNIYRATSFEHSSPPPYEQGFESRYDKLFSQYSATNETDTSSYQRHPMKERRVTWAPIPESTPPRARHPNALERTMRSHNHAYRNSDFNQSCPIHGYDGQKFITSESPNRYDWYTRSYDSRPNTSSLYEIRPSTRDIPSRYDSTRYGATEPRMSRDYLRSANVPCMIPHRYLSLSNIRSPFLDMGYAPSIAPRYHYPVNSALIPQSTLQRPKWRRSIIGLNRWSMYH</sequence>
<gene>
    <name evidence="1" type="ORF">PTTG_11811</name>
</gene>
<evidence type="ECO:0000313" key="3">
    <source>
        <dbReference type="Proteomes" id="UP000005240"/>
    </source>
</evidence>
<reference evidence="1" key="2">
    <citation type="submission" date="2016-05" db="EMBL/GenBank/DDBJ databases">
        <title>Comparative analysis highlights variable genome content of wheat rusts and divergence of the mating loci.</title>
        <authorList>
            <person name="Cuomo C.A."/>
            <person name="Bakkeren G."/>
            <person name="Szabo L."/>
            <person name="Khalil H."/>
            <person name="Joly D."/>
            <person name="Goldberg J."/>
            <person name="Young S."/>
            <person name="Zeng Q."/>
            <person name="Fellers J."/>
        </authorList>
    </citation>
    <scope>NUCLEOTIDE SEQUENCE [LARGE SCALE GENOMIC DNA]</scope>
    <source>
        <strain evidence="1">1-1 BBBD Race 1</strain>
    </source>
</reference>